<evidence type="ECO:0000259" key="1">
    <source>
        <dbReference type="Pfam" id="PF01471"/>
    </source>
</evidence>
<protein>
    <recommendedName>
        <fullName evidence="1">Peptidoglycan binding-like domain-containing protein</fullName>
    </recommendedName>
</protein>
<dbReference type="PATRIC" id="fig|1308866.3.peg.623"/>
<evidence type="ECO:0000313" key="2">
    <source>
        <dbReference type="EMBL" id="ENH97901.1"/>
    </source>
</evidence>
<evidence type="ECO:0000313" key="3">
    <source>
        <dbReference type="Proteomes" id="UP000012283"/>
    </source>
</evidence>
<dbReference type="InterPro" id="IPR036366">
    <property type="entry name" value="PGBDSf"/>
</dbReference>
<dbReference type="AlphaFoldDB" id="N4WXV0"/>
<reference evidence="2 3" key="1">
    <citation type="submission" date="2013-03" db="EMBL/GenBank/DDBJ databases">
        <title>Draft genome sequence of Gracibacillus halophilus YIM-C55.5, a moderately halophilic and thermophilic organism from the Xiaochaidamu salt lake.</title>
        <authorList>
            <person name="Sugumar T."/>
            <person name="Polireddy D.R."/>
            <person name="Antony A."/>
            <person name="Madhava Y.R."/>
            <person name="Sivakumar N."/>
        </authorList>
    </citation>
    <scope>NUCLEOTIDE SEQUENCE [LARGE SCALE GENOMIC DNA]</scope>
    <source>
        <strain evidence="2 3">YIM-C55.5</strain>
    </source>
</reference>
<dbReference type="Proteomes" id="UP000012283">
    <property type="component" value="Unassembled WGS sequence"/>
</dbReference>
<dbReference type="STRING" id="1308866.J416_03071"/>
<dbReference type="eggNOG" id="COG3409">
    <property type="taxonomic scope" value="Bacteria"/>
</dbReference>
<organism evidence="2 3">
    <name type="scientific">Gracilibacillus halophilus YIM-C55.5</name>
    <dbReference type="NCBI Taxonomy" id="1308866"/>
    <lineage>
        <taxon>Bacteria</taxon>
        <taxon>Bacillati</taxon>
        <taxon>Bacillota</taxon>
        <taxon>Bacilli</taxon>
        <taxon>Bacillales</taxon>
        <taxon>Bacillaceae</taxon>
        <taxon>Gracilibacillus</taxon>
    </lineage>
</organism>
<dbReference type="InterPro" id="IPR002477">
    <property type="entry name" value="Peptidoglycan-bd-like"/>
</dbReference>
<sequence>MKHFQRDQQIKVDGIVGPVTQSKFQEATQIVDNYPGYYISLGSTGEVVKHIQRRVGAETDGIFGPKTQQAVKAYQQKHGLKIDGIVGPKTWNHLF</sequence>
<gene>
    <name evidence="2" type="ORF">J416_03071</name>
</gene>
<dbReference type="RefSeq" id="WP_003464435.1">
    <property type="nucleotide sequence ID" value="NZ_APML01000012.1"/>
</dbReference>
<keyword evidence="3" id="KW-1185">Reference proteome</keyword>
<dbReference type="InterPro" id="IPR036365">
    <property type="entry name" value="PGBD-like_sf"/>
</dbReference>
<accession>N4WXV0</accession>
<dbReference type="EMBL" id="APML01000012">
    <property type="protein sequence ID" value="ENH97901.1"/>
    <property type="molecule type" value="Genomic_DNA"/>
</dbReference>
<name>N4WXV0_9BACI</name>
<feature type="domain" description="Peptidoglycan binding-like" evidence="1">
    <location>
        <begin position="58"/>
        <end position="94"/>
    </location>
</feature>
<proteinExistence type="predicted"/>
<dbReference type="Pfam" id="PF01471">
    <property type="entry name" value="PG_binding_1"/>
    <property type="match status" value="1"/>
</dbReference>
<dbReference type="Gene3D" id="1.10.101.10">
    <property type="entry name" value="PGBD-like superfamily/PGBD"/>
    <property type="match status" value="2"/>
</dbReference>
<dbReference type="SUPFAM" id="SSF47090">
    <property type="entry name" value="PGBD-like"/>
    <property type="match status" value="1"/>
</dbReference>
<comment type="caution">
    <text evidence="2">The sequence shown here is derived from an EMBL/GenBank/DDBJ whole genome shotgun (WGS) entry which is preliminary data.</text>
</comment>